<dbReference type="RefSeq" id="XP_030839862.1">
    <property type="nucleotide sequence ID" value="XM_030984002.1"/>
</dbReference>
<dbReference type="GO" id="GO:0045048">
    <property type="term" value="P:protein insertion into ER membrane"/>
    <property type="evidence" value="ECO:0000318"/>
    <property type="project" value="GO_Central"/>
</dbReference>
<dbReference type="OrthoDB" id="10252405at2759"/>
<dbReference type="PANTHER" id="PTHR12875:SF0">
    <property type="entry name" value="GOLGI TO ER TRAFFIC PROTEIN 4 HOMOLOG"/>
    <property type="match status" value="1"/>
</dbReference>
<dbReference type="InterPro" id="IPR011990">
    <property type="entry name" value="TPR-like_helical_dom_sf"/>
</dbReference>
<dbReference type="Proteomes" id="UP000007110">
    <property type="component" value="Unassembled WGS sequence"/>
</dbReference>
<name>A0A7M7NS35_STRPU</name>
<evidence type="ECO:0008006" key="7">
    <source>
        <dbReference type="Google" id="ProtNLM"/>
    </source>
</evidence>
<dbReference type="RefSeq" id="XP_030839861.1">
    <property type="nucleotide sequence ID" value="XM_030984001.1"/>
</dbReference>
<dbReference type="InParanoid" id="A0A7M7NS35"/>
<dbReference type="KEGG" id="spu:581255"/>
<dbReference type="FunFam" id="1.25.40.10:FF:000060">
    <property type="entry name" value="Golgi to ER traffic protein 4 homolog"/>
    <property type="match status" value="1"/>
</dbReference>
<sequence length="324" mass="36150">MAAKAPAKKSDRGGSSRVLGKLKKSIEAGDYYEAHQMYRTLYFRYMTQKKHAEAIEMLYSGASLLLQHNQHMSGADLSLLLIEALESAEAPISKENISRIGSLGKYLLPEAPERGKFIVAAIKWSQKDNKKGDPELHKEFANMLWQEKNYFEARYHFLRSTDGKGCALMLVEYQLSKGYGSEADMFVAQAVLQYLCLRNKTTASLTLQVYTENHPAIKAGPPFILPLLNFMWLLLLAIKTQKLTAFTVLCEKYQPSLQRDPTYAAYLDKIGQVFFGLPPPMPTGRQGFIGNLISNLFGGEGGDDDDDDEGLAASPPAFMVEDLD</sequence>
<evidence type="ECO:0000313" key="6">
    <source>
        <dbReference type="Proteomes" id="UP000007110"/>
    </source>
</evidence>
<evidence type="ECO:0000313" key="5">
    <source>
        <dbReference type="EnsemblMetazoa" id="XP_030839862"/>
    </source>
</evidence>
<evidence type="ECO:0000256" key="3">
    <source>
        <dbReference type="ARBA" id="ARBA00022448"/>
    </source>
</evidence>
<proteinExistence type="inferred from homology"/>
<evidence type="ECO:0000256" key="1">
    <source>
        <dbReference type="ARBA" id="ARBA00004514"/>
    </source>
</evidence>
<keyword evidence="4" id="KW-0963">Cytoplasm</keyword>
<dbReference type="Gene3D" id="1.25.40.10">
    <property type="entry name" value="Tetratricopeptide repeat domain"/>
    <property type="match status" value="1"/>
</dbReference>
<dbReference type="CTD" id="51608"/>
<protein>
    <recommendedName>
        <fullName evidence="7">Golgi to ER traffic protein 4 homolog</fullName>
    </recommendedName>
</protein>
<dbReference type="AlphaFoldDB" id="A0A7M7NS35"/>
<dbReference type="Pfam" id="PF04190">
    <property type="entry name" value="GET4"/>
    <property type="match status" value="1"/>
</dbReference>
<keyword evidence="3" id="KW-0813">Transport</keyword>
<keyword evidence="6" id="KW-1185">Reference proteome</keyword>
<accession>A0A7M7NS35</accession>
<dbReference type="EnsemblMetazoa" id="XM_030984002">
    <property type="protein sequence ID" value="XP_030839862"/>
    <property type="gene ID" value="LOC581255"/>
</dbReference>
<evidence type="ECO:0000256" key="4">
    <source>
        <dbReference type="ARBA" id="ARBA00022490"/>
    </source>
</evidence>
<dbReference type="PANTHER" id="PTHR12875">
    <property type="entry name" value="GOLGI TO ER TRAFFIC PROTEIN 4 HOMOLOG"/>
    <property type="match status" value="1"/>
</dbReference>
<reference evidence="6" key="1">
    <citation type="submission" date="2015-02" db="EMBL/GenBank/DDBJ databases">
        <title>Genome sequencing for Strongylocentrotus purpuratus.</title>
        <authorList>
            <person name="Murali S."/>
            <person name="Liu Y."/>
            <person name="Vee V."/>
            <person name="English A."/>
            <person name="Wang M."/>
            <person name="Skinner E."/>
            <person name="Han Y."/>
            <person name="Muzny D.M."/>
            <person name="Worley K.C."/>
            <person name="Gibbs R.A."/>
        </authorList>
    </citation>
    <scope>NUCLEOTIDE SEQUENCE</scope>
</reference>
<dbReference type="FunCoup" id="A0A7M7NS35">
    <property type="interactions" value="2107"/>
</dbReference>
<reference evidence="5" key="2">
    <citation type="submission" date="2021-01" db="UniProtKB">
        <authorList>
            <consortium name="EnsemblMetazoa"/>
        </authorList>
    </citation>
    <scope>IDENTIFICATION</scope>
</reference>
<dbReference type="GeneID" id="581255"/>
<comment type="subcellular location">
    <subcellularLocation>
        <location evidence="1">Cytoplasm</location>
        <location evidence="1">Cytosol</location>
    </subcellularLocation>
</comment>
<dbReference type="OMA" id="LMDMMGM"/>
<dbReference type="GO" id="GO:0071818">
    <property type="term" value="C:BAT3 complex"/>
    <property type="evidence" value="ECO:0000318"/>
    <property type="project" value="GO_Central"/>
</dbReference>
<dbReference type="EnsemblMetazoa" id="XM_030984001">
    <property type="protein sequence ID" value="XP_030839861"/>
    <property type="gene ID" value="LOC581255"/>
</dbReference>
<organism evidence="5 6">
    <name type="scientific">Strongylocentrotus purpuratus</name>
    <name type="common">Purple sea urchin</name>
    <dbReference type="NCBI Taxonomy" id="7668"/>
    <lineage>
        <taxon>Eukaryota</taxon>
        <taxon>Metazoa</taxon>
        <taxon>Echinodermata</taxon>
        <taxon>Eleutherozoa</taxon>
        <taxon>Echinozoa</taxon>
        <taxon>Echinoidea</taxon>
        <taxon>Euechinoidea</taxon>
        <taxon>Echinacea</taxon>
        <taxon>Camarodonta</taxon>
        <taxon>Echinidea</taxon>
        <taxon>Strongylocentrotidae</taxon>
        <taxon>Strongylocentrotus</taxon>
    </lineage>
</organism>
<evidence type="ECO:0000256" key="2">
    <source>
        <dbReference type="ARBA" id="ARBA00005351"/>
    </source>
</evidence>
<dbReference type="GO" id="GO:0005829">
    <property type="term" value="C:cytosol"/>
    <property type="evidence" value="ECO:0000318"/>
    <property type="project" value="GO_Central"/>
</dbReference>
<dbReference type="InterPro" id="IPR007317">
    <property type="entry name" value="GET4"/>
</dbReference>
<comment type="similarity">
    <text evidence="2">Belongs to the GET4 family.</text>
</comment>